<evidence type="ECO:0000256" key="8">
    <source>
        <dbReference type="ARBA" id="ARBA00023268"/>
    </source>
</evidence>
<dbReference type="InterPro" id="IPR020631">
    <property type="entry name" value="THF_DH/CycHdrlase_NAD-bd_dom"/>
</dbReference>
<comment type="catalytic activity">
    <reaction evidence="9">
        <text>(6R)-5,10-methenyltetrahydrofolate + H2O = (6R)-10-formyltetrahydrofolate + H(+)</text>
        <dbReference type="Rhea" id="RHEA:23700"/>
        <dbReference type="ChEBI" id="CHEBI:15377"/>
        <dbReference type="ChEBI" id="CHEBI:15378"/>
        <dbReference type="ChEBI" id="CHEBI:57455"/>
        <dbReference type="ChEBI" id="CHEBI:195366"/>
        <dbReference type="EC" id="3.5.4.9"/>
    </reaction>
</comment>
<evidence type="ECO:0000256" key="1">
    <source>
        <dbReference type="ARBA" id="ARBA00004777"/>
    </source>
</evidence>
<keyword evidence="9" id="KW-0368">Histidine biosynthesis</keyword>
<dbReference type="SUPFAM" id="SSF53223">
    <property type="entry name" value="Aminoacid dehydrogenase-like, N-terminal domain"/>
    <property type="match status" value="1"/>
</dbReference>
<gene>
    <name evidence="9" type="primary">folD</name>
    <name evidence="12" type="ordered locus">CTN_0957</name>
</gene>
<evidence type="ECO:0000256" key="2">
    <source>
        <dbReference type="ARBA" id="ARBA00022563"/>
    </source>
</evidence>
<dbReference type="Gene3D" id="3.40.50.10860">
    <property type="entry name" value="Leucine Dehydrogenase, chain A, domain 1"/>
    <property type="match status" value="1"/>
</dbReference>
<dbReference type="GO" id="GO:0004477">
    <property type="term" value="F:methenyltetrahydrofolate cyclohydrolase activity"/>
    <property type="evidence" value="ECO:0007669"/>
    <property type="project" value="UniProtKB-UniRule"/>
</dbReference>
<keyword evidence="9" id="KW-0028">Amino-acid biosynthesis</keyword>
<proteinExistence type="inferred from homology"/>
<comment type="pathway">
    <text evidence="1 9">One-carbon metabolism; tetrahydrofolate interconversion.</text>
</comment>
<evidence type="ECO:0000256" key="3">
    <source>
        <dbReference type="ARBA" id="ARBA00022755"/>
    </source>
</evidence>
<dbReference type="SUPFAM" id="SSF51735">
    <property type="entry name" value="NAD(P)-binding Rossmann-fold domains"/>
    <property type="match status" value="1"/>
</dbReference>
<keyword evidence="3 9" id="KW-0658">Purine biosynthesis</keyword>
<dbReference type="CDD" id="cd01080">
    <property type="entry name" value="NAD_bind_m-THF_DH_Cyclohyd"/>
    <property type="match status" value="1"/>
</dbReference>
<dbReference type="STRING" id="309803.CTN_0957"/>
<keyword evidence="2 9" id="KW-0554">One-carbon metabolism</keyword>
<sequence>MATSQESLEGGSIVWIDCKSIAKSIEEDVRKRVDLLSFTPKLVSVVGTDDPSTASYLRSQKKKAEKLGIDFEIIKTSPGDFLSTLEKLAEDKNVNGVFVARPLPEGLDEKRVFSAVPVEKDVEGVNPENLGFLLYGEETFPPCTAEAVVKVLESVTEISGKKVTIVGRSVTVGKPLAIMLLKKGRDATVTVCHSRTQNLGEITRASDIVVVAVGKAHFLKRDMVKEGAIVIDVGINYVDGKWCGDVDSAVEEIAQVTPVPGGVGQITTALLFEHVVRAAERQKA</sequence>
<evidence type="ECO:0000256" key="6">
    <source>
        <dbReference type="ARBA" id="ARBA00023002"/>
    </source>
</evidence>
<dbReference type="GO" id="GO:0004488">
    <property type="term" value="F:methylenetetrahydrofolate dehydrogenase (NADP+) activity"/>
    <property type="evidence" value="ECO:0007669"/>
    <property type="project" value="UniProtKB-UniRule"/>
</dbReference>
<evidence type="ECO:0000259" key="10">
    <source>
        <dbReference type="Pfam" id="PF00763"/>
    </source>
</evidence>
<feature type="binding site" evidence="9">
    <location>
        <position position="235"/>
    </location>
    <ligand>
        <name>NADP(+)</name>
        <dbReference type="ChEBI" id="CHEBI:58349"/>
    </ligand>
</feature>
<keyword evidence="6 9" id="KW-0560">Oxidoreductase</keyword>
<dbReference type="InterPro" id="IPR000672">
    <property type="entry name" value="THF_DH/CycHdrlase"/>
</dbReference>
<dbReference type="InterPro" id="IPR036291">
    <property type="entry name" value="NAD(P)-bd_dom_sf"/>
</dbReference>
<dbReference type="PANTHER" id="PTHR48099:SF5">
    <property type="entry name" value="C-1-TETRAHYDROFOLATE SYNTHASE, CYTOPLASMIC"/>
    <property type="match status" value="1"/>
</dbReference>
<comment type="subunit">
    <text evidence="9">Homodimer.</text>
</comment>
<accession>B9K850</accession>
<protein>
    <recommendedName>
        <fullName evidence="9">Bifunctional protein FolD</fullName>
    </recommendedName>
    <domain>
        <recommendedName>
            <fullName evidence="9">Methylenetetrahydrofolate dehydrogenase</fullName>
            <ecNumber evidence="9">1.5.1.5</ecNumber>
        </recommendedName>
    </domain>
    <domain>
        <recommendedName>
            <fullName evidence="9">Methenyltetrahydrofolate cyclohydrolase</fullName>
            <ecNumber evidence="9">3.5.4.9</ecNumber>
        </recommendedName>
    </domain>
</protein>
<comment type="catalytic activity">
    <reaction evidence="9">
        <text>(6R)-5,10-methylene-5,6,7,8-tetrahydrofolate + NADP(+) = (6R)-5,10-methenyltetrahydrofolate + NADPH</text>
        <dbReference type="Rhea" id="RHEA:22812"/>
        <dbReference type="ChEBI" id="CHEBI:15636"/>
        <dbReference type="ChEBI" id="CHEBI:57455"/>
        <dbReference type="ChEBI" id="CHEBI:57783"/>
        <dbReference type="ChEBI" id="CHEBI:58349"/>
        <dbReference type="EC" id="1.5.1.5"/>
    </reaction>
</comment>
<dbReference type="GO" id="GO:0009086">
    <property type="term" value="P:methionine biosynthetic process"/>
    <property type="evidence" value="ECO:0007669"/>
    <property type="project" value="UniProtKB-KW"/>
</dbReference>
<feature type="binding site" evidence="9">
    <location>
        <begin position="167"/>
        <end position="169"/>
    </location>
    <ligand>
        <name>NADP(+)</name>
        <dbReference type="ChEBI" id="CHEBI:58349"/>
    </ligand>
</feature>
<dbReference type="InterPro" id="IPR020630">
    <property type="entry name" value="THF_DH/CycHdrlase_cat_dom"/>
</dbReference>
<dbReference type="Pfam" id="PF00763">
    <property type="entry name" value="THF_DHG_CYH"/>
    <property type="match status" value="1"/>
</dbReference>
<keyword evidence="13" id="KW-1185">Reference proteome</keyword>
<comment type="caution">
    <text evidence="9">Lacks conserved residue(s) required for the propagation of feature annotation.</text>
</comment>
<dbReference type="GO" id="GO:0005829">
    <property type="term" value="C:cytosol"/>
    <property type="evidence" value="ECO:0007669"/>
    <property type="project" value="TreeGrafter"/>
</dbReference>
<evidence type="ECO:0000256" key="5">
    <source>
        <dbReference type="ARBA" id="ARBA00022857"/>
    </source>
</evidence>
<dbReference type="EC" id="1.5.1.5" evidence="9"/>
<comment type="similarity">
    <text evidence="9">Belongs to the tetrahydrofolate dehydrogenase/cyclohydrolase family.</text>
</comment>
<dbReference type="InterPro" id="IPR046346">
    <property type="entry name" value="Aminoacid_DH-like_N_sf"/>
</dbReference>
<dbReference type="Pfam" id="PF02882">
    <property type="entry name" value="THF_DHG_CYH_C"/>
    <property type="match status" value="1"/>
</dbReference>
<feature type="domain" description="Tetrahydrofolate dehydrogenase/cyclohydrolase catalytic" evidence="10">
    <location>
        <begin position="16"/>
        <end position="123"/>
    </location>
</feature>
<evidence type="ECO:0000313" key="12">
    <source>
        <dbReference type="EMBL" id="ACM23133.1"/>
    </source>
</evidence>
<dbReference type="PANTHER" id="PTHR48099">
    <property type="entry name" value="C-1-TETRAHYDROFOLATE SYNTHASE, CYTOPLASMIC-RELATED"/>
    <property type="match status" value="1"/>
</dbReference>
<dbReference type="eggNOG" id="COG0190">
    <property type="taxonomic scope" value="Bacteria"/>
</dbReference>
<dbReference type="HOGENOM" id="CLU_034045_2_1_0"/>
<keyword evidence="4 9" id="KW-0378">Hydrolase</keyword>
<dbReference type="EC" id="3.5.4.9" evidence="9"/>
<dbReference type="Gene3D" id="3.40.50.720">
    <property type="entry name" value="NAD(P)-binding Rossmann-like Domain"/>
    <property type="match status" value="1"/>
</dbReference>
<dbReference type="UniPathway" id="UPA00193"/>
<evidence type="ECO:0000256" key="4">
    <source>
        <dbReference type="ARBA" id="ARBA00022801"/>
    </source>
</evidence>
<name>B9K850_THENN</name>
<comment type="function">
    <text evidence="9">Catalyzes the oxidation of 5,10-methylenetetrahydrofolate to 5,10-methenyltetrahydrofolate and then the hydrolysis of 5,10-methenyltetrahydrofolate to 10-formyltetrahydrofolate.</text>
</comment>
<keyword evidence="5 9" id="KW-0521">NADP</keyword>
<organism evidence="12 13">
    <name type="scientific">Thermotoga neapolitana (strain ATCC 49049 / DSM 4359 / NBRC 107923 / NS-E)</name>
    <dbReference type="NCBI Taxonomy" id="309803"/>
    <lineage>
        <taxon>Bacteria</taxon>
        <taxon>Thermotogati</taxon>
        <taxon>Thermotogota</taxon>
        <taxon>Thermotogae</taxon>
        <taxon>Thermotogales</taxon>
        <taxon>Thermotogaceae</taxon>
        <taxon>Thermotoga</taxon>
    </lineage>
</organism>
<dbReference type="HAMAP" id="MF_01576">
    <property type="entry name" value="THF_DHG_CYH"/>
    <property type="match status" value="1"/>
</dbReference>
<evidence type="ECO:0000259" key="11">
    <source>
        <dbReference type="Pfam" id="PF02882"/>
    </source>
</evidence>
<evidence type="ECO:0000256" key="7">
    <source>
        <dbReference type="ARBA" id="ARBA00023167"/>
    </source>
</evidence>
<dbReference type="EMBL" id="CP000916">
    <property type="protein sequence ID" value="ACM23133.1"/>
    <property type="molecule type" value="Genomic_DNA"/>
</dbReference>
<dbReference type="Proteomes" id="UP000000445">
    <property type="component" value="Chromosome"/>
</dbReference>
<feature type="domain" description="Tetrahydrofolate dehydrogenase/cyclohydrolase NAD(P)-binding" evidence="11">
    <location>
        <begin position="142"/>
        <end position="282"/>
    </location>
</feature>
<evidence type="ECO:0000313" key="13">
    <source>
        <dbReference type="Proteomes" id="UP000000445"/>
    </source>
</evidence>
<dbReference type="GO" id="GO:0035999">
    <property type="term" value="P:tetrahydrofolate interconversion"/>
    <property type="evidence" value="ECO:0007669"/>
    <property type="project" value="UniProtKB-UniRule"/>
</dbReference>
<keyword evidence="8 9" id="KW-0511">Multifunctional enzyme</keyword>
<dbReference type="KEGG" id="tna:CTN_0957"/>
<dbReference type="GO" id="GO:0000105">
    <property type="term" value="P:L-histidine biosynthetic process"/>
    <property type="evidence" value="ECO:0007669"/>
    <property type="project" value="UniProtKB-KW"/>
</dbReference>
<dbReference type="AlphaFoldDB" id="B9K850"/>
<dbReference type="GO" id="GO:0006164">
    <property type="term" value="P:purine nucleotide biosynthetic process"/>
    <property type="evidence" value="ECO:0007669"/>
    <property type="project" value="UniProtKB-KW"/>
</dbReference>
<dbReference type="PRINTS" id="PR00085">
    <property type="entry name" value="THFDHDRGNASE"/>
</dbReference>
<evidence type="ECO:0000256" key="9">
    <source>
        <dbReference type="HAMAP-Rule" id="MF_01576"/>
    </source>
</evidence>
<keyword evidence="7 9" id="KW-0486">Methionine biosynthesis</keyword>
<reference evidence="12 13" key="1">
    <citation type="journal article" date="2009" name="Biosci. Biotechnol. Biochem.">
        <title>WeGAS: a web-based microbial genome annotation system.</title>
        <authorList>
            <person name="Lee D."/>
            <person name="Seo H."/>
            <person name="Park C."/>
            <person name="Park K."/>
        </authorList>
    </citation>
    <scope>NUCLEOTIDE SEQUENCE [LARGE SCALE GENOMIC DNA]</scope>
    <source>
        <strain evidence="13">ATCC 49049 / DSM 4359 / NBRC 107923 / NS-E</strain>
    </source>
</reference>